<dbReference type="GO" id="GO:0048544">
    <property type="term" value="P:recognition of pollen"/>
    <property type="evidence" value="ECO:0007669"/>
    <property type="project" value="InterPro"/>
</dbReference>
<organism evidence="4 5">
    <name type="scientific">Protea cynaroides</name>
    <dbReference type="NCBI Taxonomy" id="273540"/>
    <lineage>
        <taxon>Eukaryota</taxon>
        <taxon>Viridiplantae</taxon>
        <taxon>Streptophyta</taxon>
        <taxon>Embryophyta</taxon>
        <taxon>Tracheophyta</taxon>
        <taxon>Spermatophyta</taxon>
        <taxon>Magnoliopsida</taxon>
        <taxon>Proteales</taxon>
        <taxon>Proteaceae</taxon>
        <taxon>Protea</taxon>
    </lineage>
</organism>
<dbReference type="Pfam" id="PF00069">
    <property type="entry name" value="Pkinase"/>
    <property type="match status" value="1"/>
</dbReference>
<gene>
    <name evidence="4" type="ORF">NE237_018123</name>
</gene>
<keyword evidence="1" id="KW-0732">Signal</keyword>
<keyword evidence="5" id="KW-1185">Reference proteome</keyword>
<keyword evidence="2" id="KW-1015">Disulfide bond</keyword>
<evidence type="ECO:0000256" key="1">
    <source>
        <dbReference type="ARBA" id="ARBA00022729"/>
    </source>
</evidence>
<name>A0A9Q0K9A3_9MAGN</name>
<dbReference type="Pfam" id="PF00954">
    <property type="entry name" value="S_locus_glycop"/>
    <property type="match status" value="1"/>
</dbReference>
<dbReference type="PANTHER" id="PTHR47976:SF7">
    <property type="entry name" value="RECEPTOR-LIKE SERINE_THREONINE-PROTEIN KINASE"/>
    <property type="match status" value="1"/>
</dbReference>
<feature type="domain" description="Protein kinase" evidence="3">
    <location>
        <begin position="204"/>
        <end position="439"/>
    </location>
</feature>
<comment type="caution">
    <text evidence="4">The sequence shown here is derived from an EMBL/GenBank/DDBJ whole genome shotgun (WGS) entry which is preliminary data.</text>
</comment>
<dbReference type="PROSITE" id="PS00108">
    <property type="entry name" value="PROTEIN_KINASE_ST"/>
    <property type="match status" value="1"/>
</dbReference>
<protein>
    <recommendedName>
        <fullName evidence="3">Protein kinase domain-containing protein</fullName>
    </recommendedName>
</protein>
<dbReference type="Gene3D" id="3.30.200.20">
    <property type="entry name" value="Phosphorylase Kinase, domain 1"/>
    <property type="match status" value="1"/>
</dbReference>
<dbReference type="SMART" id="SM00220">
    <property type="entry name" value="S_TKc"/>
    <property type="match status" value="1"/>
</dbReference>
<dbReference type="GO" id="GO:0005524">
    <property type="term" value="F:ATP binding"/>
    <property type="evidence" value="ECO:0007669"/>
    <property type="project" value="InterPro"/>
</dbReference>
<dbReference type="EMBL" id="JAMYWD010000007">
    <property type="protein sequence ID" value="KAJ4966274.1"/>
    <property type="molecule type" value="Genomic_DNA"/>
</dbReference>
<evidence type="ECO:0000259" key="3">
    <source>
        <dbReference type="PROSITE" id="PS50011"/>
    </source>
</evidence>
<dbReference type="OrthoDB" id="5857966at2759"/>
<dbReference type="InterPro" id="IPR000858">
    <property type="entry name" value="S_locus_glycoprot_dom"/>
</dbReference>
<evidence type="ECO:0000313" key="5">
    <source>
        <dbReference type="Proteomes" id="UP001141806"/>
    </source>
</evidence>
<dbReference type="Gene3D" id="1.10.510.10">
    <property type="entry name" value="Transferase(Phosphotransferase) domain 1"/>
    <property type="match status" value="1"/>
</dbReference>
<dbReference type="PANTHER" id="PTHR47976">
    <property type="entry name" value="G-TYPE LECTIN S-RECEPTOR-LIKE SERINE/THREONINE-PROTEIN KINASE SD2-5"/>
    <property type="match status" value="1"/>
</dbReference>
<evidence type="ECO:0000313" key="4">
    <source>
        <dbReference type="EMBL" id="KAJ4966274.1"/>
    </source>
</evidence>
<dbReference type="InterPro" id="IPR000719">
    <property type="entry name" value="Prot_kinase_dom"/>
</dbReference>
<dbReference type="InterPro" id="IPR051343">
    <property type="entry name" value="G-type_lectin_kinases/EP1-like"/>
</dbReference>
<evidence type="ECO:0000256" key="2">
    <source>
        <dbReference type="ARBA" id="ARBA00023157"/>
    </source>
</evidence>
<dbReference type="SUPFAM" id="SSF56112">
    <property type="entry name" value="Protein kinase-like (PK-like)"/>
    <property type="match status" value="1"/>
</dbReference>
<sequence>MHSDGNLVQYPIETPDTGSYSYWASGITGFTLMILYESGTTLINNAVFYRMTIDVDGIFRVYSISLSQKYNWSNNWESSTDKCDPKGICGFNSYCSLMDHLAECKCLPGFNFINESDHSLGCQQMTNLNAEGYCGINEAQQSIFVSTLLGRYVNCEVAMFQNQECRKQKLPLRYGKRIIEIDPPISNEANIVLVEEIGLRSFTYDELEKVTQGFKEEVGREAFSVVFKGTLPNERKINVARDFQAEMRVIAKTHHRNLVQLLGYGCDDPNRLLVYEYMSNGSLADFLFKSERPPCWQERCYTQIIHCDIKPQNILMDEYRCPKISDFGLSKLGYVAPEWHRNSPVTVKADVYSYGVMFLEIICLRRGFDLNVPKEQIILTEWVYNCFEAGEIGKLVGDDEKVDKETLDRVIKIPIWYVQDEPSLRPSMKKVVLMLEGTVEVPIPPNPISFLNAM</sequence>
<dbReference type="InterPro" id="IPR008271">
    <property type="entry name" value="Ser/Thr_kinase_AS"/>
</dbReference>
<dbReference type="PROSITE" id="PS50011">
    <property type="entry name" value="PROTEIN_KINASE_DOM"/>
    <property type="match status" value="1"/>
</dbReference>
<dbReference type="AlphaFoldDB" id="A0A9Q0K9A3"/>
<dbReference type="GO" id="GO:0004672">
    <property type="term" value="F:protein kinase activity"/>
    <property type="evidence" value="ECO:0007669"/>
    <property type="project" value="InterPro"/>
</dbReference>
<proteinExistence type="predicted"/>
<reference evidence="4" key="1">
    <citation type="journal article" date="2023" name="Plant J.">
        <title>The genome of the king protea, Protea cynaroides.</title>
        <authorList>
            <person name="Chang J."/>
            <person name="Duong T.A."/>
            <person name="Schoeman C."/>
            <person name="Ma X."/>
            <person name="Roodt D."/>
            <person name="Barker N."/>
            <person name="Li Z."/>
            <person name="Van de Peer Y."/>
            <person name="Mizrachi E."/>
        </authorList>
    </citation>
    <scope>NUCLEOTIDE SEQUENCE</scope>
    <source>
        <tissue evidence="4">Young leaves</tissue>
    </source>
</reference>
<dbReference type="Proteomes" id="UP001141806">
    <property type="component" value="Unassembled WGS sequence"/>
</dbReference>
<accession>A0A9Q0K9A3</accession>
<dbReference type="InterPro" id="IPR011009">
    <property type="entry name" value="Kinase-like_dom_sf"/>
</dbReference>